<accession>A0A1H0D478</accession>
<feature type="domain" description="Allantoicase" evidence="4">
    <location>
        <begin position="186"/>
        <end position="315"/>
    </location>
</feature>
<dbReference type="PANTHER" id="PTHR12045">
    <property type="entry name" value="ALLANTOICASE"/>
    <property type="match status" value="1"/>
</dbReference>
<sequence length="372" mass="40670">MTDQPDLPDLAARPLGGSVIAANDEFFAEKENLIKPEPPTFRPHTFTPKGQEYDGWETRRRRGEPGSDWVIVRLGAPGLIRTVVVDTAYFVGNYPESCTVEATAVEGYPAAEDLDEHTWVELVPRSPLQGNTANTFQVSDSQRFTHVRLTIHPDGGVARLRVLGEPLPDPRELVDMPLDLVALVNGGRTTACSDSFFSPPNNMLQPGESKFMSDGWETARRRGEGNDWAVLRLAGAAVPKVAELSTLHYKGNPPHSITLSGSEDGVTWTPLLEQTEVRPDTRHRFRLTGNTPVTHVRLDIHPDGGVARFRLWGKLTEDAGTGLALSWFNLLPAEHAVAVLTGDCGLTEAAATEVVAARPVTELPEELALILR</sequence>
<comment type="similarity">
    <text evidence="1 2">Belongs to the allantoicase family.</text>
</comment>
<evidence type="ECO:0000256" key="1">
    <source>
        <dbReference type="ARBA" id="ARBA00009242"/>
    </source>
</evidence>
<dbReference type="UniPathway" id="UPA00395">
    <property type="reaction ID" value="UER00654"/>
</dbReference>
<dbReference type="SUPFAM" id="SSF49785">
    <property type="entry name" value="Galactose-binding domain-like"/>
    <property type="match status" value="2"/>
</dbReference>
<evidence type="ECO:0000256" key="2">
    <source>
        <dbReference type="HAMAP-Rule" id="MF_00813"/>
    </source>
</evidence>
<dbReference type="Proteomes" id="UP000183376">
    <property type="component" value="Chromosome I"/>
</dbReference>
<dbReference type="PIRSF" id="PIRSF016516">
    <property type="entry name" value="Allantoicase"/>
    <property type="match status" value="1"/>
</dbReference>
<name>A0A1H0D478_ALLAB</name>
<keyword evidence="6" id="KW-1185">Reference proteome</keyword>
<dbReference type="GO" id="GO:0006144">
    <property type="term" value="P:purine nucleobase metabolic process"/>
    <property type="evidence" value="ECO:0007669"/>
    <property type="project" value="UniProtKB-KW"/>
</dbReference>
<evidence type="ECO:0000256" key="3">
    <source>
        <dbReference type="SAM" id="MobiDB-lite"/>
    </source>
</evidence>
<comment type="pathway">
    <text evidence="2">Nitrogen metabolism; (S)-allantoin degradation; (S)-ureidoglycolate from allantoate (aminidohydrolase route): step 1/1.</text>
</comment>
<protein>
    <recommendedName>
        <fullName evidence="2">Probable allantoicase</fullName>
        <ecNumber evidence="2">3.5.3.4</ecNumber>
    </recommendedName>
    <alternativeName>
        <fullName evidence="2">Allantoate amidinohydrolase</fullName>
    </alternativeName>
</protein>
<dbReference type="eggNOG" id="COG4266">
    <property type="taxonomic scope" value="Bacteria"/>
</dbReference>
<evidence type="ECO:0000313" key="5">
    <source>
        <dbReference type="EMBL" id="SDN64967.1"/>
    </source>
</evidence>
<dbReference type="AlphaFoldDB" id="A0A1H0D478"/>
<feature type="region of interest" description="Disordered" evidence="3">
    <location>
        <begin position="31"/>
        <end position="52"/>
    </location>
</feature>
<dbReference type="STRING" id="211114.SAMN04489726_7581"/>
<dbReference type="EC" id="3.5.3.4" evidence="2"/>
<organism evidence="5 6">
    <name type="scientific">Allokutzneria albata</name>
    <name type="common">Kibdelosporangium albatum</name>
    <dbReference type="NCBI Taxonomy" id="211114"/>
    <lineage>
        <taxon>Bacteria</taxon>
        <taxon>Bacillati</taxon>
        <taxon>Actinomycetota</taxon>
        <taxon>Actinomycetes</taxon>
        <taxon>Pseudonocardiales</taxon>
        <taxon>Pseudonocardiaceae</taxon>
        <taxon>Allokutzneria</taxon>
    </lineage>
</organism>
<dbReference type="GO" id="GO:0000256">
    <property type="term" value="P:allantoin catabolic process"/>
    <property type="evidence" value="ECO:0007669"/>
    <property type="project" value="UniProtKB-UniRule"/>
</dbReference>
<dbReference type="OrthoDB" id="2078334at2"/>
<dbReference type="InterPro" id="IPR015908">
    <property type="entry name" value="Allantoicase_dom"/>
</dbReference>
<reference evidence="5 6" key="1">
    <citation type="submission" date="2016-10" db="EMBL/GenBank/DDBJ databases">
        <authorList>
            <person name="de Groot N.N."/>
        </authorList>
    </citation>
    <scope>NUCLEOTIDE SEQUENCE [LARGE SCALE GENOMIC DNA]</scope>
    <source>
        <strain evidence="5 6">DSM 44149</strain>
    </source>
</reference>
<dbReference type="PANTHER" id="PTHR12045:SF3">
    <property type="entry name" value="INACTIVE ALLANTOICASE-RELATED"/>
    <property type="match status" value="1"/>
</dbReference>
<dbReference type="InterPro" id="IPR008979">
    <property type="entry name" value="Galactose-bd-like_sf"/>
</dbReference>
<dbReference type="HAMAP" id="MF_00813">
    <property type="entry name" value="Allantoicase"/>
    <property type="match status" value="1"/>
</dbReference>
<dbReference type="NCBIfam" id="TIGR02961">
    <property type="entry name" value="allantoicase"/>
    <property type="match status" value="1"/>
</dbReference>
<dbReference type="Pfam" id="PF03561">
    <property type="entry name" value="Allantoicase"/>
    <property type="match status" value="2"/>
</dbReference>
<proteinExistence type="inferred from homology"/>
<evidence type="ECO:0000259" key="4">
    <source>
        <dbReference type="Pfam" id="PF03561"/>
    </source>
</evidence>
<keyword evidence="2" id="KW-0659">Purine metabolism</keyword>
<dbReference type="GO" id="GO:0004037">
    <property type="term" value="F:allantoicase activity"/>
    <property type="evidence" value="ECO:0007669"/>
    <property type="project" value="UniProtKB-UniRule"/>
</dbReference>
<keyword evidence="2" id="KW-0378">Hydrolase</keyword>
<gene>
    <name evidence="2" type="primary">alc</name>
    <name evidence="5" type="ORF">SAMN04489726_7581</name>
</gene>
<dbReference type="EMBL" id="LT629701">
    <property type="protein sequence ID" value="SDN64967.1"/>
    <property type="molecule type" value="Genomic_DNA"/>
</dbReference>
<dbReference type="Gene3D" id="2.60.120.260">
    <property type="entry name" value="Galactose-binding domain-like"/>
    <property type="match status" value="2"/>
</dbReference>
<dbReference type="RefSeq" id="WP_030428467.1">
    <property type="nucleotide sequence ID" value="NZ_JOEF01000004.1"/>
</dbReference>
<feature type="domain" description="Allantoicase" evidence="4">
    <location>
        <begin position="16"/>
        <end position="166"/>
    </location>
</feature>
<evidence type="ECO:0000313" key="6">
    <source>
        <dbReference type="Proteomes" id="UP000183376"/>
    </source>
</evidence>
<dbReference type="InterPro" id="IPR005164">
    <property type="entry name" value="Allantoicase"/>
</dbReference>
<comment type="catalytic activity">
    <reaction evidence="2">
        <text>allantoate + H2O = (S)-ureidoglycolate + urea</text>
        <dbReference type="Rhea" id="RHEA:11016"/>
        <dbReference type="ChEBI" id="CHEBI:15377"/>
        <dbReference type="ChEBI" id="CHEBI:16199"/>
        <dbReference type="ChEBI" id="CHEBI:17536"/>
        <dbReference type="ChEBI" id="CHEBI:57296"/>
        <dbReference type="EC" id="3.5.3.4"/>
    </reaction>
</comment>